<protein>
    <recommendedName>
        <fullName evidence="2">Replication-relaxation family protein</fullName>
    </recommendedName>
</protein>
<reference evidence="1" key="1">
    <citation type="submission" date="2013-09" db="EMBL/GenBank/DDBJ databases">
        <title>Analysis of type B2 neurotoxin-encoding plasmid in Clostridium botulinum.</title>
        <authorList>
            <person name="Hosomi K."/>
            <person name="Sakaguchi Y."/>
            <person name="Gotoh K."/>
            <person name="Nakamura K."/>
            <person name="Kohda T."/>
            <person name="Mukamoto M."/>
            <person name="Iida T."/>
            <person name="Kozaki S."/>
        </authorList>
    </citation>
    <scope>NUCLEOTIDE SEQUENCE</scope>
    <source>
        <strain evidence="1">111</strain>
        <plasmid evidence="1">pCB111</plasmid>
    </source>
</reference>
<sequence length="199" mass="24473">MILSERDWKFLKDLYFVKILNTKRICRLYNSQKYCYARLKLLRDNNYIKILYKLPNKENVFTLDKEGYKILGYKPIKINASPQKLLSLADFYFYEKRLDPFIKFDNKYYFSYGNRKYILKIDVLLKTNTWIFAILNNKYLEGQIKKIEMYYKSNQYKNLFDRFPIVVIIGDTTNKITENKNINCQWLEYEKVKEWDYKY</sequence>
<organism evidence="1">
    <name type="scientific">Clostridium botulinum</name>
    <dbReference type="NCBI Taxonomy" id="1491"/>
    <lineage>
        <taxon>Bacteria</taxon>
        <taxon>Bacillati</taxon>
        <taxon>Bacillota</taxon>
        <taxon>Clostridia</taxon>
        <taxon>Eubacteriales</taxon>
        <taxon>Clostridiaceae</taxon>
        <taxon>Clostridium</taxon>
    </lineage>
</organism>
<proteinExistence type="predicted"/>
<evidence type="ECO:0008006" key="2">
    <source>
        <dbReference type="Google" id="ProtNLM"/>
    </source>
</evidence>
<accession>A0A077K062</accession>
<dbReference type="AlphaFoldDB" id="A0A077K062"/>
<keyword evidence="1" id="KW-0614">Plasmid</keyword>
<evidence type="ECO:0000313" key="1">
    <source>
        <dbReference type="EMBL" id="BAP25586.1"/>
    </source>
</evidence>
<geneLocation type="plasmid" evidence="1">
    <name>pCB111</name>
</geneLocation>
<dbReference type="EMBL" id="AB855771">
    <property type="protein sequence ID" value="BAP25586.1"/>
    <property type="molecule type" value="Genomic_DNA"/>
</dbReference>
<name>A0A077K062_CLOBO</name>